<name>A0A372L9C7_9BACI</name>
<evidence type="ECO:0000313" key="6">
    <source>
        <dbReference type="EMBL" id="RFU62138.1"/>
    </source>
</evidence>
<dbReference type="InterPro" id="IPR036249">
    <property type="entry name" value="Thioredoxin-like_sf"/>
</dbReference>
<dbReference type="PROSITE" id="PS51352">
    <property type="entry name" value="THIOREDOXIN_2"/>
    <property type="match status" value="1"/>
</dbReference>
<keyword evidence="7" id="KW-1185">Reference proteome</keyword>
<evidence type="ECO:0000259" key="5">
    <source>
        <dbReference type="PROSITE" id="PS51352"/>
    </source>
</evidence>
<feature type="domain" description="Thioredoxin" evidence="5">
    <location>
        <begin position="28"/>
        <end position="195"/>
    </location>
</feature>
<feature type="binding site" evidence="3">
    <location>
        <position position="66"/>
    </location>
    <ligand>
        <name>Cu cation</name>
        <dbReference type="ChEBI" id="CHEBI:23378"/>
    </ligand>
</feature>
<feature type="binding site" evidence="3">
    <location>
        <position position="70"/>
    </location>
    <ligand>
        <name>Cu cation</name>
        <dbReference type="ChEBI" id="CHEBI:23378"/>
    </ligand>
</feature>
<dbReference type="PANTHER" id="PTHR12151:SF25">
    <property type="entry name" value="LINALOOL DEHYDRATASE_ISOMERASE DOMAIN-CONTAINING PROTEIN"/>
    <property type="match status" value="1"/>
</dbReference>
<keyword evidence="2 3" id="KW-0186">Copper</keyword>
<comment type="similarity">
    <text evidence="1">Belongs to the SCO1/2 family.</text>
</comment>
<reference evidence="6 7" key="1">
    <citation type="submission" date="2018-08" db="EMBL/GenBank/DDBJ databases">
        <title>Bacillus chawlae sp. nov., Bacillus glennii sp. nov., and Bacillus saganii sp. nov. Isolated from the Vehicle Assembly Building at Kennedy Space Center where the Viking Spacecraft were Assembled.</title>
        <authorList>
            <person name="Seuylemezian A."/>
            <person name="Vaishampayan P."/>
        </authorList>
    </citation>
    <scope>NUCLEOTIDE SEQUENCE [LARGE SCALE GENOMIC DNA]</scope>
    <source>
        <strain evidence="6 7">V44-8</strain>
    </source>
</reference>
<keyword evidence="3" id="KW-0479">Metal-binding</keyword>
<sequence>MKKMYIIFSLLLIAGISTGIWYFTEYRESKMDFPKDVAMVNQNGDTYSFNEMEPKIRLLEFMYTKCPDVCPSTTFKMQKLRDQLEKENVFGSKVEFLTVTFDPETDTKKVLDHYAKTFEMNKSGGWHLLRGSKEDTKKLADQFNFQYRDPGTGQFVHTNATYLINGDNRVIEVMGMGGDNFDQDKIYKKIMNEVE</sequence>
<protein>
    <submittedName>
        <fullName evidence="6">SCO family protein</fullName>
    </submittedName>
</protein>
<dbReference type="Proteomes" id="UP000262939">
    <property type="component" value="Unassembled WGS sequence"/>
</dbReference>
<dbReference type="SUPFAM" id="SSF52833">
    <property type="entry name" value="Thioredoxin-like"/>
    <property type="match status" value="1"/>
</dbReference>
<comment type="caution">
    <text evidence="6">The sequence shown here is derived from an EMBL/GenBank/DDBJ whole genome shotgun (WGS) entry which is preliminary data.</text>
</comment>
<dbReference type="Pfam" id="PF02630">
    <property type="entry name" value="SCO1-SenC"/>
    <property type="match status" value="1"/>
</dbReference>
<dbReference type="InterPro" id="IPR003782">
    <property type="entry name" value="SCO1/SenC"/>
</dbReference>
<evidence type="ECO:0000256" key="2">
    <source>
        <dbReference type="ARBA" id="ARBA00023008"/>
    </source>
</evidence>
<dbReference type="Gene3D" id="3.40.30.10">
    <property type="entry name" value="Glutaredoxin"/>
    <property type="match status" value="1"/>
</dbReference>
<feature type="disulfide bond" description="Redox-active" evidence="4">
    <location>
        <begin position="66"/>
        <end position="70"/>
    </location>
</feature>
<keyword evidence="4" id="KW-1015">Disulfide bond</keyword>
<evidence type="ECO:0000313" key="7">
    <source>
        <dbReference type="Proteomes" id="UP000262939"/>
    </source>
</evidence>
<dbReference type="InterPro" id="IPR013766">
    <property type="entry name" value="Thioredoxin_domain"/>
</dbReference>
<evidence type="ECO:0000256" key="1">
    <source>
        <dbReference type="ARBA" id="ARBA00010996"/>
    </source>
</evidence>
<dbReference type="PANTHER" id="PTHR12151">
    <property type="entry name" value="ELECTRON TRANSPORT PROTIN SCO1/SENC FAMILY MEMBER"/>
    <property type="match status" value="1"/>
</dbReference>
<evidence type="ECO:0000256" key="4">
    <source>
        <dbReference type="PIRSR" id="PIRSR603782-2"/>
    </source>
</evidence>
<gene>
    <name evidence="6" type="ORF">D0466_16295</name>
</gene>
<proteinExistence type="inferred from homology"/>
<dbReference type="EMBL" id="QVTD01000011">
    <property type="protein sequence ID" value="RFU62138.1"/>
    <property type="molecule type" value="Genomic_DNA"/>
</dbReference>
<feature type="binding site" evidence="3">
    <location>
        <position position="157"/>
    </location>
    <ligand>
        <name>Cu cation</name>
        <dbReference type="ChEBI" id="CHEBI:23378"/>
    </ligand>
</feature>
<dbReference type="AlphaFoldDB" id="A0A372L9C7"/>
<dbReference type="OrthoDB" id="9811998at2"/>
<dbReference type="RefSeq" id="WP_117323596.1">
    <property type="nucleotide sequence ID" value="NZ_QVTD01000011.1"/>
</dbReference>
<dbReference type="GO" id="GO:0046872">
    <property type="term" value="F:metal ion binding"/>
    <property type="evidence" value="ECO:0007669"/>
    <property type="project" value="UniProtKB-KW"/>
</dbReference>
<accession>A0A372L9C7</accession>
<evidence type="ECO:0000256" key="3">
    <source>
        <dbReference type="PIRSR" id="PIRSR603782-1"/>
    </source>
</evidence>
<dbReference type="CDD" id="cd02968">
    <property type="entry name" value="SCO"/>
    <property type="match status" value="1"/>
</dbReference>
<organism evidence="6 7">
    <name type="scientific">Peribacillus glennii</name>
    <dbReference type="NCBI Taxonomy" id="2303991"/>
    <lineage>
        <taxon>Bacteria</taxon>
        <taxon>Bacillati</taxon>
        <taxon>Bacillota</taxon>
        <taxon>Bacilli</taxon>
        <taxon>Bacillales</taxon>
        <taxon>Bacillaceae</taxon>
        <taxon>Peribacillus</taxon>
    </lineage>
</organism>